<evidence type="ECO:0008006" key="5">
    <source>
        <dbReference type="Google" id="ProtNLM"/>
    </source>
</evidence>
<reference evidence="3 4" key="1">
    <citation type="submission" date="2019-07" db="EMBL/GenBank/DDBJ databases">
        <title>Finished genome of Venturia effusa.</title>
        <authorList>
            <person name="Young C.A."/>
            <person name="Cox M.P."/>
            <person name="Ganley A.R.D."/>
            <person name="David W.J."/>
        </authorList>
    </citation>
    <scope>NUCLEOTIDE SEQUENCE [LARGE SCALE GENOMIC DNA]</scope>
    <source>
        <strain evidence="4">albino</strain>
    </source>
</reference>
<organism evidence="3 4">
    <name type="scientific">Venturia effusa</name>
    <dbReference type="NCBI Taxonomy" id="50376"/>
    <lineage>
        <taxon>Eukaryota</taxon>
        <taxon>Fungi</taxon>
        <taxon>Dikarya</taxon>
        <taxon>Ascomycota</taxon>
        <taxon>Pezizomycotina</taxon>
        <taxon>Dothideomycetes</taxon>
        <taxon>Pleosporomycetidae</taxon>
        <taxon>Venturiales</taxon>
        <taxon>Venturiaceae</taxon>
        <taxon>Venturia</taxon>
    </lineage>
</organism>
<name>A0A517L4A5_9PEZI</name>
<protein>
    <recommendedName>
        <fullName evidence="5">Peroxin-3</fullName>
    </recommendedName>
</protein>
<feature type="compositionally biased region" description="Low complexity" evidence="1">
    <location>
        <begin position="525"/>
        <end position="534"/>
    </location>
</feature>
<dbReference type="STRING" id="50376.A0A517L4A5"/>
<feature type="compositionally biased region" description="Basic and acidic residues" evidence="1">
    <location>
        <begin position="670"/>
        <end position="696"/>
    </location>
</feature>
<dbReference type="GO" id="GO:0045046">
    <property type="term" value="P:protein import into peroxisome membrane"/>
    <property type="evidence" value="ECO:0007669"/>
    <property type="project" value="TreeGrafter"/>
</dbReference>
<evidence type="ECO:0000256" key="1">
    <source>
        <dbReference type="SAM" id="MobiDB-lite"/>
    </source>
</evidence>
<dbReference type="GO" id="GO:0005778">
    <property type="term" value="C:peroxisomal membrane"/>
    <property type="evidence" value="ECO:0007669"/>
    <property type="project" value="InterPro"/>
</dbReference>
<keyword evidence="4" id="KW-1185">Reference proteome</keyword>
<evidence type="ECO:0000256" key="2">
    <source>
        <dbReference type="SAM" id="Phobius"/>
    </source>
</evidence>
<keyword evidence="2" id="KW-0472">Membrane</keyword>
<feature type="compositionally biased region" description="Basic and acidic residues" evidence="1">
    <location>
        <begin position="597"/>
        <end position="631"/>
    </location>
</feature>
<feature type="compositionally biased region" description="Low complexity" evidence="1">
    <location>
        <begin position="470"/>
        <end position="493"/>
    </location>
</feature>
<dbReference type="EMBL" id="CP042188">
    <property type="protein sequence ID" value="QDS70439.1"/>
    <property type="molecule type" value="Genomic_DNA"/>
</dbReference>
<keyword evidence="2" id="KW-0812">Transmembrane</keyword>
<dbReference type="PANTHER" id="PTHR28080">
    <property type="entry name" value="PEROXISOMAL BIOGENESIS FACTOR 3"/>
    <property type="match status" value="1"/>
</dbReference>
<evidence type="ECO:0000313" key="3">
    <source>
        <dbReference type="EMBL" id="QDS70439.1"/>
    </source>
</evidence>
<sequence length="707" mass="76959">MIQSTRQWFRRNRTSFAIGGAVLGAGYLATNYVLGKLTETRQRMSDERIAKENLRRRFEQNQEDCTFTVLAILPTAVENIFEALPVEQVLEELQQQRAERLSRSVAPSELSTADLPSIAGSGTDGGDSESFVHTSQIAESSNGEQGNLKRPAASRSKKTKAQLWNQVKIDSISRSFSLIYTLSLLTLLTRIQLNLLGRRNYLASVVSLASPPRQGSKINLENHDDDNLENAYGNDFETNRKYLSFSWWLLHRGCKDIIDKVTVAVQEVFGPLNPREDITLTRLSELTVLVRKKVEGFTENDRKSQKWLPYLLPPGHQEDYVLQSAGMSGPTEINAANAALRRLLDETSDLIDSPAFTHVLTLLLDSGFSLLIDTKIATLAYKIPPPSASGARVVEIVGPGTDVKAKVASTLATFSRQAHSIGSGGNNEYLTAMENVRDLEAFAAVVYSSNFEFEAPEQAGLNASWEQLAVPPSESGGVGGTSTAAATPAPSGPLKATDPKEEVPGGEGSLIDAGEVDMEKAWWKATASPSASPSRTKKASAKRETAVENEMRMDETRQDLKVPVPREYVSVQAPDEEVKVDAETNASEEVVHVDALKEDITVEADRDVESQAPKHEASKRETKAEGSKEGTKAAAPVEAMEDEVRDTDKTRDVETFPTPPSVHGPVLESAEAKADVPETAKSKESDVGRASEKAAPLEETAGLMPVE</sequence>
<feature type="compositionally biased region" description="Basic and acidic residues" evidence="1">
    <location>
        <begin position="541"/>
        <end position="560"/>
    </location>
</feature>
<dbReference type="Pfam" id="PF04882">
    <property type="entry name" value="Peroxin-3"/>
    <property type="match status" value="1"/>
</dbReference>
<accession>A0A517L4A5</accession>
<proteinExistence type="predicted"/>
<dbReference type="AlphaFoldDB" id="A0A517L4A5"/>
<keyword evidence="2" id="KW-1133">Transmembrane helix</keyword>
<feature type="region of interest" description="Disordered" evidence="1">
    <location>
        <begin position="597"/>
        <end position="707"/>
    </location>
</feature>
<evidence type="ECO:0000313" key="4">
    <source>
        <dbReference type="Proteomes" id="UP000316270"/>
    </source>
</evidence>
<feature type="transmembrane region" description="Helical" evidence="2">
    <location>
        <begin position="16"/>
        <end position="34"/>
    </location>
</feature>
<feature type="region of interest" description="Disordered" evidence="1">
    <location>
        <begin position="525"/>
        <end position="566"/>
    </location>
</feature>
<dbReference type="PANTHER" id="PTHR28080:SF1">
    <property type="entry name" value="PEROXISOMAL BIOGENESIS FACTOR 3"/>
    <property type="match status" value="1"/>
</dbReference>
<feature type="region of interest" description="Disordered" evidence="1">
    <location>
        <begin position="104"/>
        <end position="130"/>
    </location>
</feature>
<gene>
    <name evidence="3" type="ORF">FKW77_009733</name>
</gene>
<dbReference type="Proteomes" id="UP000316270">
    <property type="component" value="Chromosome 4"/>
</dbReference>
<dbReference type="InterPro" id="IPR006966">
    <property type="entry name" value="Peroxin-3"/>
</dbReference>
<dbReference type="GO" id="GO:0030674">
    <property type="term" value="F:protein-macromolecule adaptor activity"/>
    <property type="evidence" value="ECO:0007669"/>
    <property type="project" value="TreeGrafter"/>
</dbReference>
<dbReference type="OrthoDB" id="45930at2759"/>
<feature type="region of interest" description="Disordered" evidence="1">
    <location>
        <begin position="470"/>
        <end position="513"/>
    </location>
</feature>